<name>A0A2A2KNC6_9BILA</name>
<organism evidence="2 3">
    <name type="scientific">Diploscapter pachys</name>
    <dbReference type="NCBI Taxonomy" id="2018661"/>
    <lineage>
        <taxon>Eukaryota</taxon>
        <taxon>Metazoa</taxon>
        <taxon>Ecdysozoa</taxon>
        <taxon>Nematoda</taxon>
        <taxon>Chromadorea</taxon>
        <taxon>Rhabditida</taxon>
        <taxon>Rhabditina</taxon>
        <taxon>Rhabditomorpha</taxon>
        <taxon>Rhabditoidea</taxon>
        <taxon>Rhabditidae</taxon>
        <taxon>Diploscapter</taxon>
    </lineage>
</organism>
<reference evidence="2 3" key="1">
    <citation type="journal article" date="2017" name="Curr. Biol.">
        <title>Genome architecture and evolution of a unichromosomal asexual nematode.</title>
        <authorList>
            <person name="Fradin H."/>
            <person name="Zegar C."/>
            <person name="Gutwein M."/>
            <person name="Lucas J."/>
            <person name="Kovtun M."/>
            <person name="Corcoran D."/>
            <person name="Baugh L.R."/>
            <person name="Kiontke K."/>
            <person name="Gunsalus K."/>
            <person name="Fitch D.H."/>
            <person name="Piano F."/>
        </authorList>
    </citation>
    <scope>NUCLEOTIDE SEQUENCE [LARGE SCALE GENOMIC DNA]</scope>
    <source>
        <strain evidence="2">PF1309</strain>
    </source>
</reference>
<evidence type="ECO:0000313" key="2">
    <source>
        <dbReference type="EMBL" id="PAV75357.1"/>
    </source>
</evidence>
<dbReference type="AlphaFoldDB" id="A0A2A2KNC6"/>
<protein>
    <submittedName>
        <fullName evidence="2">Uncharacterized protein</fullName>
    </submittedName>
</protein>
<feature type="compositionally biased region" description="Polar residues" evidence="1">
    <location>
        <begin position="1"/>
        <end position="11"/>
    </location>
</feature>
<dbReference type="Proteomes" id="UP000218231">
    <property type="component" value="Unassembled WGS sequence"/>
</dbReference>
<evidence type="ECO:0000256" key="1">
    <source>
        <dbReference type="SAM" id="MobiDB-lite"/>
    </source>
</evidence>
<sequence length="210" mass="22938">MSRGTDASSARISLEHTPFPTLAEEDSGISTHTIAIDAFSPHYCSTQIGSSNVGQKVHKQTCTYTIDSGDSESPGIGPSDFLSNSTSQVSAVQLASEHLDTFEGVLIERNQLDPLRQKSLQWLRAHISDLEPNADVFSKHIEIVINGVYLPMTLMTRVFNMLADYMGIDLKKSVLASDLKAMNEAPETCVIEIKSAASIFSKLYVDLAEK</sequence>
<evidence type="ECO:0000313" key="3">
    <source>
        <dbReference type="Proteomes" id="UP000218231"/>
    </source>
</evidence>
<comment type="caution">
    <text evidence="2">The sequence shown here is derived from an EMBL/GenBank/DDBJ whole genome shotgun (WGS) entry which is preliminary data.</text>
</comment>
<accession>A0A2A2KNC6</accession>
<gene>
    <name evidence="2" type="ORF">WR25_14838</name>
</gene>
<keyword evidence="3" id="KW-1185">Reference proteome</keyword>
<proteinExistence type="predicted"/>
<dbReference type="EMBL" id="LIAE01008125">
    <property type="protein sequence ID" value="PAV75357.1"/>
    <property type="molecule type" value="Genomic_DNA"/>
</dbReference>
<feature type="region of interest" description="Disordered" evidence="1">
    <location>
        <begin position="1"/>
        <end position="25"/>
    </location>
</feature>